<evidence type="ECO:0000256" key="3">
    <source>
        <dbReference type="ARBA" id="ARBA00022723"/>
    </source>
</evidence>
<evidence type="ECO:0000313" key="10">
    <source>
        <dbReference type="EMBL" id="ATB56332.1"/>
    </source>
</evidence>
<keyword evidence="9" id="KW-0812">Transmembrane</keyword>
<protein>
    <submittedName>
        <fullName evidence="10">CYP307A1</fullName>
    </submittedName>
</protein>
<dbReference type="GO" id="GO:0004497">
    <property type="term" value="F:monooxygenase activity"/>
    <property type="evidence" value="ECO:0007669"/>
    <property type="project" value="UniProtKB-KW"/>
</dbReference>
<keyword evidence="9" id="KW-0472">Membrane</keyword>
<keyword evidence="5 7" id="KW-0408">Iron</keyword>
<sequence>MDLISFSFVYSIFCLGIILFILNKLIFRSAPKFGEYAPSPFRFPIIGHLHLLAKFPDDPWKGFEAIRQRFGDVVSLRLGSVDAIMVSSLETIKEVLLTKGKIFSDRPDFYRYHLIFGGDRQNALALCDWSELQKTRRVLCAISTAPKFSSNSFDMLDKAVTSEVGKFLKYIESSSDLILTKCWTRQFSSNVFTQYLCASRLEYNDPNLIRQAHNYDYVFYDVSQCGPVDFMPFLKKLGFFRGYIKELDTISNSLRVFVEDVLVKPRLAEIKKSSSLEGKFDLSSCDSMISLDLMYKYHIENPEDFTYEHFLLSIGDLVGGSAAISNMLMRILGHLAMDMEVQEEMYQEIAASAREHDTDIISIKHRPYIPLAEASILEALRLSSSPIVPHVPTQDTTIGGYFVPKGTMILFNNWRMNFSSDFYTEPAQFQPSRFLHYSTNNNSPSKWQIKKPEVFMPFSVGQRSCLGFKLTQNITFAILCNLLLKYKVEPVDPIETIREHVKFGILALKVNDCFRVQLIPRE</sequence>
<dbReference type="PRINTS" id="PR00463">
    <property type="entry name" value="EP450I"/>
</dbReference>
<dbReference type="InterPro" id="IPR001128">
    <property type="entry name" value="Cyt_P450"/>
</dbReference>
<reference evidence="10" key="1">
    <citation type="submission" date="2016-11" db="EMBL/GenBank/DDBJ databases">
        <title>Characterization and expression pattern of canonical ecdysteroid biosynthetic and signaling components in a spider mite, Panonychus citri (McGregor).</title>
        <authorList>
            <person name="Li G."/>
        </authorList>
    </citation>
    <scope>NUCLEOTIDE SEQUENCE</scope>
</reference>
<evidence type="ECO:0000256" key="6">
    <source>
        <dbReference type="ARBA" id="ARBA00023033"/>
    </source>
</evidence>
<evidence type="ECO:0000256" key="7">
    <source>
        <dbReference type="PIRSR" id="PIRSR602401-1"/>
    </source>
</evidence>
<dbReference type="InterPro" id="IPR002401">
    <property type="entry name" value="Cyt_P450_E_grp-I"/>
</dbReference>
<dbReference type="Gene3D" id="1.10.630.10">
    <property type="entry name" value="Cytochrome P450"/>
    <property type="match status" value="1"/>
</dbReference>
<keyword evidence="7 8" id="KW-0349">Heme</keyword>
<dbReference type="GO" id="GO:0020037">
    <property type="term" value="F:heme binding"/>
    <property type="evidence" value="ECO:0007669"/>
    <property type="project" value="InterPro"/>
</dbReference>
<dbReference type="Pfam" id="PF00067">
    <property type="entry name" value="p450"/>
    <property type="match status" value="1"/>
</dbReference>
<dbReference type="InterPro" id="IPR036396">
    <property type="entry name" value="Cyt_P450_sf"/>
</dbReference>
<keyword evidence="9" id="KW-1133">Transmembrane helix</keyword>
<dbReference type="PROSITE" id="PS00086">
    <property type="entry name" value="CYTOCHROME_P450"/>
    <property type="match status" value="1"/>
</dbReference>
<evidence type="ECO:0000256" key="1">
    <source>
        <dbReference type="ARBA" id="ARBA00001971"/>
    </source>
</evidence>
<dbReference type="AlphaFoldDB" id="A0A2H4LHU7"/>
<feature type="binding site" description="axial binding residue" evidence="7">
    <location>
        <position position="465"/>
    </location>
    <ligand>
        <name>heme</name>
        <dbReference type="ChEBI" id="CHEBI:30413"/>
    </ligand>
    <ligandPart>
        <name>Fe</name>
        <dbReference type="ChEBI" id="CHEBI:18248"/>
    </ligandPart>
</feature>
<dbReference type="InterPro" id="IPR017972">
    <property type="entry name" value="Cyt_P450_CS"/>
</dbReference>
<comment type="similarity">
    <text evidence="2 8">Belongs to the cytochrome P450 family.</text>
</comment>
<organism evidence="10">
    <name type="scientific">Panonychus citri</name>
    <name type="common">Citrus red mite</name>
    <name type="synonym">Tetranychus citri</name>
    <dbReference type="NCBI Taxonomy" id="50023"/>
    <lineage>
        <taxon>Eukaryota</taxon>
        <taxon>Metazoa</taxon>
        <taxon>Ecdysozoa</taxon>
        <taxon>Arthropoda</taxon>
        <taxon>Chelicerata</taxon>
        <taxon>Arachnida</taxon>
        <taxon>Acari</taxon>
        <taxon>Acariformes</taxon>
        <taxon>Trombidiformes</taxon>
        <taxon>Prostigmata</taxon>
        <taxon>Eleutherengona</taxon>
        <taxon>Raphignathae</taxon>
        <taxon>Tetranychoidea</taxon>
        <taxon>Tetranychidae</taxon>
        <taxon>Panonychus</taxon>
    </lineage>
</organism>
<dbReference type="PANTHER" id="PTHR24303:SF31">
    <property type="entry name" value="CYTOCHROME P450 307A1-RELATED"/>
    <property type="match status" value="1"/>
</dbReference>
<dbReference type="GO" id="GO:0016705">
    <property type="term" value="F:oxidoreductase activity, acting on paired donors, with incorporation or reduction of molecular oxygen"/>
    <property type="evidence" value="ECO:0007669"/>
    <property type="project" value="InterPro"/>
</dbReference>
<keyword evidence="6 8" id="KW-0503">Monooxygenase</keyword>
<accession>A0A2H4LHU7</accession>
<dbReference type="EMBL" id="KY228358">
    <property type="protein sequence ID" value="ATB56332.1"/>
    <property type="molecule type" value="mRNA"/>
</dbReference>
<keyword evidence="3 7" id="KW-0479">Metal-binding</keyword>
<keyword evidence="4 8" id="KW-0560">Oxidoreductase</keyword>
<evidence type="ECO:0000256" key="4">
    <source>
        <dbReference type="ARBA" id="ARBA00023002"/>
    </source>
</evidence>
<proteinExistence type="evidence at transcript level"/>
<dbReference type="OrthoDB" id="1470350at2759"/>
<evidence type="ECO:0000256" key="8">
    <source>
        <dbReference type="RuleBase" id="RU000461"/>
    </source>
</evidence>
<dbReference type="GO" id="GO:0005506">
    <property type="term" value="F:iron ion binding"/>
    <property type="evidence" value="ECO:0007669"/>
    <property type="project" value="InterPro"/>
</dbReference>
<evidence type="ECO:0000256" key="9">
    <source>
        <dbReference type="SAM" id="Phobius"/>
    </source>
</evidence>
<dbReference type="SUPFAM" id="SSF48264">
    <property type="entry name" value="Cytochrome P450"/>
    <property type="match status" value="1"/>
</dbReference>
<feature type="transmembrane region" description="Helical" evidence="9">
    <location>
        <begin position="6"/>
        <end position="27"/>
    </location>
</feature>
<evidence type="ECO:0000256" key="2">
    <source>
        <dbReference type="ARBA" id="ARBA00010617"/>
    </source>
</evidence>
<gene>
    <name evidence="10" type="primary">CYP307A1</name>
</gene>
<name>A0A2H4LHU7_PANCT</name>
<evidence type="ECO:0000256" key="5">
    <source>
        <dbReference type="ARBA" id="ARBA00023004"/>
    </source>
</evidence>
<comment type="cofactor">
    <cofactor evidence="1 7">
        <name>heme</name>
        <dbReference type="ChEBI" id="CHEBI:30413"/>
    </cofactor>
</comment>
<dbReference type="PANTHER" id="PTHR24303">
    <property type="entry name" value="HEME-BINDING MONOOXYGENASE FAMILY"/>
    <property type="match status" value="1"/>
</dbReference>